<evidence type="ECO:0000313" key="4">
    <source>
        <dbReference type="Proteomes" id="UP001476282"/>
    </source>
</evidence>
<keyword evidence="2" id="KW-0732">Signal</keyword>
<accession>A0ABP9UIQ9</accession>
<gene>
    <name evidence="3" type="ORF">Hsar01_00739</name>
</gene>
<evidence type="ECO:0008006" key="5">
    <source>
        <dbReference type="Google" id="ProtNLM"/>
    </source>
</evidence>
<evidence type="ECO:0000256" key="2">
    <source>
        <dbReference type="SAM" id="SignalP"/>
    </source>
</evidence>
<reference evidence="3 4" key="1">
    <citation type="submission" date="2024-02" db="EMBL/GenBank/DDBJ databases">
        <title>Haloferula sargassicola NBRC 104335.</title>
        <authorList>
            <person name="Ichikawa N."/>
            <person name="Katano-Makiyama Y."/>
            <person name="Hidaka K."/>
        </authorList>
    </citation>
    <scope>NUCLEOTIDE SEQUENCE [LARGE SCALE GENOMIC DNA]</scope>
    <source>
        <strain evidence="3 4">NBRC 104335</strain>
    </source>
</reference>
<proteinExistence type="predicted"/>
<feature type="chain" id="PRO_5047477903" description="Tetratricopeptide repeat protein" evidence="2">
    <location>
        <begin position="25"/>
        <end position="211"/>
    </location>
</feature>
<feature type="region of interest" description="Disordered" evidence="1">
    <location>
        <begin position="43"/>
        <end position="72"/>
    </location>
</feature>
<evidence type="ECO:0000256" key="1">
    <source>
        <dbReference type="SAM" id="MobiDB-lite"/>
    </source>
</evidence>
<keyword evidence="4" id="KW-1185">Reference proteome</keyword>
<sequence>MADSMKTKTILAAALLALPVTAPASLESRVAELEKKVAELEKKLGDAPAADEGKATEAVEKNKQAARERGRRDNEVYSIEDRRDIESLYQVANKNWRSNEAVDSLEKLIQKYKKSNRTGCATLYLGQMSEGEQRLKYLRRAVEDFSDCYYYDGCQVGAYARLMLGDTLARNGDLKEAKELAAEIRKDYPTATDHKGQLVVAVLDGLDWAKP</sequence>
<feature type="signal peptide" evidence="2">
    <location>
        <begin position="1"/>
        <end position="24"/>
    </location>
</feature>
<dbReference type="EMBL" id="BAABRI010000003">
    <property type="protein sequence ID" value="GAA5481530.1"/>
    <property type="molecule type" value="Genomic_DNA"/>
</dbReference>
<dbReference type="Proteomes" id="UP001476282">
    <property type="component" value="Unassembled WGS sequence"/>
</dbReference>
<dbReference type="Gene3D" id="1.25.40.10">
    <property type="entry name" value="Tetratricopeptide repeat domain"/>
    <property type="match status" value="1"/>
</dbReference>
<dbReference type="SUPFAM" id="SSF48452">
    <property type="entry name" value="TPR-like"/>
    <property type="match status" value="1"/>
</dbReference>
<dbReference type="InterPro" id="IPR019734">
    <property type="entry name" value="TPR_rpt"/>
</dbReference>
<name>A0ABP9UIQ9_9BACT</name>
<comment type="caution">
    <text evidence="3">The sequence shown here is derived from an EMBL/GenBank/DDBJ whole genome shotgun (WGS) entry which is preliminary data.</text>
</comment>
<organism evidence="3 4">
    <name type="scientific">Haloferula sargassicola</name>
    <dbReference type="NCBI Taxonomy" id="490096"/>
    <lineage>
        <taxon>Bacteria</taxon>
        <taxon>Pseudomonadati</taxon>
        <taxon>Verrucomicrobiota</taxon>
        <taxon>Verrucomicrobiia</taxon>
        <taxon>Verrucomicrobiales</taxon>
        <taxon>Verrucomicrobiaceae</taxon>
        <taxon>Haloferula</taxon>
    </lineage>
</organism>
<dbReference type="Pfam" id="PF13174">
    <property type="entry name" value="TPR_6"/>
    <property type="match status" value="1"/>
</dbReference>
<dbReference type="InterPro" id="IPR011990">
    <property type="entry name" value="TPR-like_helical_dom_sf"/>
</dbReference>
<evidence type="ECO:0000313" key="3">
    <source>
        <dbReference type="EMBL" id="GAA5481530.1"/>
    </source>
</evidence>
<protein>
    <recommendedName>
        <fullName evidence="5">Tetratricopeptide repeat protein</fullName>
    </recommendedName>
</protein>